<accession>A0ABQ2QST7</accession>
<dbReference type="InterPro" id="IPR013538">
    <property type="entry name" value="ASHA1/2-like_C"/>
</dbReference>
<keyword evidence="4" id="KW-1185">Reference proteome</keyword>
<feature type="domain" description="Activator of Hsp90 ATPase homologue 1/2-like C-terminal" evidence="2">
    <location>
        <begin position="15"/>
        <end position="133"/>
    </location>
</feature>
<sequence length="252" mass="27293">MLHEFELRKEITLPAAPEEVWEAIATGPGIDSWFMGRNEVLGGEGGSTRMTLGGMTEGSTITAWEPGKRFAHRGEEAPDGRFMAFEYLIEGRDGGSTVLRLAQHGFLGDDWETEYEAMQEGWDMYLHTLAAYLLHFRGRTATAVVSAFRPGSADQDRAWSLLTGALGLPGDPAAGDPARVTVDGLAPVEGVVDYAAGRSLLGVRTADGLYRFIHSGPERGDVMVLGHHLFAPGADAAKAERAWQDWLTALFS</sequence>
<evidence type="ECO:0000313" key="3">
    <source>
        <dbReference type="EMBL" id="GGP93781.1"/>
    </source>
</evidence>
<comment type="caution">
    <text evidence="3">The sequence shown here is derived from an EMBL/GenBank/DDBJ whole genome shotgun (WGS) entry which is preliminary data.</text>
</comment>
<dbReference type="CDD" id="cd07814">
    <property type="entry name" value="SRPBCC_CalC_Aha1-like"/>
    <property type="match status" value="1"/>
</dbReference>
<dbReference type="Gene3D" id="3.30.530.20">
    <property type="match status" value="1"/>
</dbReference>
<gene>
    <name evidence="3" type="ORF">GCM10010140_24400</name>
</gene>
<dbReference type="SUPFAM" id="SSF55961">
    <property type="entry name" value="Bet v1-like"/>
    <property type="match status" value="1"/>
</dbReference>
<reference evidence="4" key="1">
    <citation type="journal article" date="2019" name="Int. J. Syst. Evol. Microbiol.">
        <title>The Global Catalogue of Microorganisms (GCM) 10K type strain sequencing project: providing services to taxonomists for standard genome sequencing and annotation.</title>
        <authorList>
            <consortium name="The Broad Institute Genomics Platform"/>
            <consortium name="The Broad Institute Genome Sequencing Center for Infectious Disease"/>
            <person name="Wu L."/>
            <person name="Ma J."/>
        </authorList>
    </citation>
    <scope>NUCLEOTIDE SEQUENCE [LARGE SCALE GENOMIC DNA]</scope>
    <source>
        <strain evidence="4">JCM 3115</strain>
    </source>
</reference>
<protein>
    <recommendedName>
        <fullName evidence="2">Activator of Hsp90 ATPase homologue 1/2-like C-terminal domain-containing protein</fullName>
    </recommendedName>
</protein>
<name>A0ABQ2QST7_9ACTN</name>
<dbReference type="Pfam" id="PF08327">
    <property type="entry name" value="AHSA1"/>
    <property type="match status" value="1"/>
</dbReference>
<evidence type="ECO:0000313" key="4">
    <source>
        <dbReference type="Proteomes" id="UP000611554"/>
    </source>
</evidence>
<dbReference type="Proteomes" id="UP000611554">
    <property type="component" value="Unassembled WGS sequence"/>
</dbReference>
<dbReference type="EMBL" id="BMQJ01000005">
    <property type="protein sequence ID" value="GGP93781.1"/>
    <property type="molecule type" value="Genomic_DNA"/>
</dbReference>
<evidence type="ECO:0000259" key="2">
    <source>
        <dbReference type="Pfam" id="PF08327"/>
    </source>
</evidence>
<organism evidence="3 4">
    <name type="scientific">Streptosporangium pseudovulgare</name>
    <dbReference type="NCBI Taxonomy" id="35765"/>
    <lineage>
        <taxon>Bacteria</taxon>
        <taxon>Bacillati</taxon>
        <taxon>Actinomycetota</taxon>
        <taxon>Actinomycetes</taxon>
        <taxon>Streptosporangiales</taxon>
        <taxon>Streptosporangiaceae</taxon>
        <taxon>Streptosporangium</taxon>
    </lineage>
</organism>
<dbReference type="InterPro" id="IPR023393">
    <property type="entry name" value="START-like_dom_sf"/>
</dbReference>
<evidence type="ECO:0000256" key="1">
    <source>
        <dbReference type="ARBA" id="ARBA00006817"/>
    </source>
</evidence>
<comment type="similarity">
    <text evidence="1">Belongs to the AHA1 family.</text>
</comment>
<dbReference type="RefSeq" id="WP_189246596.1">
    <property type="nucleotide sequence ID" value="NZ_BMQJ01000005.1"/>
</dbReference>
<proteinExistence type="inferred from homology"/>